<name>G2QI59_THET4</name>
<dbReference type="OMA" id="DIVRDNQ"/>
<feature type="region of interest" description="Disordered" evidence="16">
    <location>
        <begin position="1"/>
        <end position="47"/>
    </location>
</feature>
<evidence type="ECO:0000313" key="19">
    <source>
        <dbReference type="EMBL" id="AEO60248.1"/>
    </source>
</evidence>
<evidence type="ECO:0000256" key="15">
    <source>
        <dbReference type="PROSITE-ProRule" id="PRU00094"/>
    </source>
</evidence>
<dbReference type="InterPro" id="IPR035965">
    <property type="entry name" value="PAS-like_dom_sf"/>
</dbReference>
<feature type="compositionally biased region" description="Polar residues" evidence="16">
    <location>
        <begin position="1"/>
        <end position="11"/>
    </location>
</feature>
<evidence type="ECO:0008006" key="21">
    <source>
        <dbReference type="Google" id="ProtNLM"/>
    </source>
</evidence>
<dbReference type="InParanoid" id="G2QI59"/>
<keyword evidence="9" id="KW-0157">Chromophore</keyword>
<feature type="compositionally biased region" description="Low complexity" evidence="16">
    <location>
        <begin position="997"/>
        <end position="1006"/>
    </location>
</feature>
<evidence type="ECO:0000256" key="16">
    <source>
        <dbReference type="SAM" id="MobiDB-lite"/>
    </source>
</evidence>
<evidence type="ECO:0000256" key="9">
    <source>
        <dbReference type="ARBA" id="ARBA00022991"/>
    </source>
</evidence>
<keyword evidence="5" id="KW-0479">Metal-binding</keyword>
<keyword evidence="3" id="KW-0285">Flavoprotein</keyword>
<dbReference type="HOGENOM" id="CLU_007918_2_0_1"/>
<keyword evidence="10" id="KW-0805">Transcription regulation</keyword>
<dbReference type="EMBL" id="CP003006">
    <property type="protein sequence ID" value="AEO60248.1"/>
    <property type="molecule type" value="Genomic_DNA"/>
</dbReference>
<dbReference type="InterPro" id="IPR013088">
    <property type="entry name" value="Znf_NHR/GATA"/>
</dbReference>
<dbReference type="NCBIfam" id="TIGR00229">
    <property type="entry name" value="sensory_box"/>
    <property type="match status" value="2"/>
</dbReference>
<dbReference type="VEuPathDB" id="FungiDB:MYCTH_2309330"/>
<feature type="compositionally biased region" description="Polar residues" evidence="16">
    <location>
        <begin position="967"/>
        <end position="986"/>
    </location>
</feature>
<keyword evidence="11" id="KW-0238">DNA-binding</keyword>
<dbReference type="OrthoDB" id="447251at2759"/>
<dbReference type="PANTHER" id="PTHR47429">
    <property type="entry name" value="PROTEIN TWIN LOV 1"/>
    <property type="match status" value="1"/>
</dbReference>
<dbReference type="SMART" id="SM00086">
    <property type="entry name" value="PAC"/>
    <property type="match status" value="2"/>
</dbReference>
<evidence type="ECO:0000256" key="6">
    <source>
        <dbReference type="ARBA" id="ARBA00022737"/>
    </source>
</evidence>
<evidence type="ECO:0000256" key="7">
    <source>
        <dbReference type="ARBA" id="ARBA00022771"/>
    </source>
</evidence>
<dbReference type="SMART" id="SM00401">
    <property type="entry name" value="ZnF_GATA"/>
    <property type="match status" value="1"/>
</dbReference>
<keyword evidence="7 15" id="KW-0863">Zinc-finger</keyword>
<dbReference type="GeneID" id="11511253"/>
<keyword evidence="13" id="KW-0804">Transcription</keyword>
<dbReference type="SMART" id="SM00091">
    <property type="entry name" value="PAS"/>
    <property type="match status" value="3"/>
</dbReference>
<dbReference type="GO" id="GO:0006355">
    <property type="term" value="P:regulation of DNA-templated transcription"/>
    <property type="evidence" value="ECO:0007669"/>
    <property type="project" value="InterPro"/>
</dbReference>
<dbReference type="STRING" id="573729.G2QI59"/>
<keyword evidence="2" id="KW-0716">Sensory transduction</keyword>
<dbReference type="KEGG" id="mtm:MYCTH_2309330"/>
<evidence type="ECO:0000256" key="14">
    <source>
        <dbReference type="ARBA" id="ARBA00023170"/>
    </source>
</evidence>
<evidence type="ECO:0000256" key="13">
    <source>
        <dbReference type="ARBA" id="ARBA00023163"/>
    </source>
</evidence>
<dbReference type="Gene3D" id="3.30.450.20">
    <property type="entry name" value="PAS domain"/>
    <property type="match status" value="3"/>
</dbReference>
<dbReference type="SMR" id="G2QI59"/>
<dbReference type="Proteomes" id="UP000007322">
    <property type="component" value="Chromosome 5"/>
</dbReference>
<dbReference type="PROSITE" id="PS50114">
    <property type="entry name" value="GATA_ZN_FINGER_2"/>
    <property type="match status" value="1"/>
</dbReference>
<keyword evidence="14" id="KW-0675">Receptor</keyword>
<dbReference type="PROSITE" id="PS50112">
    <property type="entry name" value="PAS"/>
    <property type="match status" value="3"/>
</dbReference>
<accession>G2QI59</accession>
<feature type="domain" description="PAS" evidence="17">
    <location>
        <begin position="372"/>
        <end position="394"/>
    </location>
</feature>
<gene>
    <name evidence="19" type="ORF">MYCTH_2309330</name>
</gene>
<evidence type="ECO:0000256" key="5">
    <source>
        <dbReference type="ARBA" id="ARBA00022723"/>
    </source>
</evidence>
<evidence type="ECO:0000256" key="10">
    <source>
        <dbReference type="ARBA" id="ARBA00023015"/>
    </source>
</evidence>
<dbReference type="RefSeq" id="XP_003665493.1">
    <property type="nucleotide sequence ID" value="XM_003665445.1"/>
</dbReference>
<dbReference type="InterPro" id="IPR000014">
    <property type="entry name" value="PAS"/>
</dbReference>
<dbReference type="Pfam" id="PF13426">
    <property type="entry name" value="PAS_9"/>
    <property type="match status" value="2"/>
</dbReference>
<dbReference type="Pfam" id="PF08447">
    <property type="entry name" value="PAS_3"/>
    <property type="match status" value="1"/>
</dbReference>
<sequence>MNNDFYTSPLSSEEEAQQRLAMQRNGQQGQSHGAANTGSMGGVAHTSPMSTVEGMALTGESLDDIFSQNDRRFQRRPSVAQPFSGSLTAREVGHHMSMMGFSNAGDAMQGFPLGLPNSTDLSGTSGQFSQQALMGVPGQPGFDALAPTTLSMDAFTNLNMDSMGADAAAMGIFNSPDLNAQYPSASLDAVNQDLPMGMGVDGTAMSAAGVNQMAGYGAGRGGGMMGTGEAFDASSAVPRETSNSMIMSDQTMGQFQANIAPTERREASASSTAFQSPAPEASRTMSQSSACRSSVAASATPAPAAPTATGPPLPPGLGARNPKKDVYSKSGFDMLRALFYVATRKNPTVEIGAVDLSCAFLVTDVTLNDCPIIYVSDNFQNLTGYNRHEIIGKNCRFLQSPDGEVEAGSRREFVANDAVLKLKNAVTEGKEIQQSLINYRKGGKPFLNLLTLIPIPWDSDEIKYFIGFQIDLVECPEAISGQESGAMQVNYRHSDIGQYFWSLPNTTQWELEAGQTLGVDDVSSLLQQYNPKGAPAEWHKQSWHKMLLENADDVIHVLSLKGLFLYLSPACKKILEYDPSDLVGTSLSSICHPSDIVPVTRELKDAQQNASVNIAFRIRRKHSGYMWFESRGTVLYEPHAKGRKYIILVGRKRPIYSLRRRDVDAAHSPLGSMPLGADGEIWSKVSASGMFLYVSSSAKSLLDISPRELEGTSMRDLLRKESRAEFGRTIEKARKGAVVGLKHELMHRRGQLIAAQTVFYPGDGMGVAAKGGPSFLIAQTRLVKGGRVIAAGKGAGGTVTGAGTTAAAAAAAAAAVAGGGGGGEDATTGVVVVGNRSVTVTYPRSAIESDDDESDDIFAELGTTRCTSWQYELRQMEKVNRLLAEELMQLMANKKKRKRRKGGGSGAGAGGSGGVVAKDCANCHRTDTPEWRRGPSGNRDLCNSCGLRWAKQTGKVSPRNTSRRNSDASAASKRTSVSTVSSNSPAGASPLRREVASDAVSSGSSAMERASIGECSGVGGGGSGMGMGPIREE</sequence>
<dbReference type="Gene3D" id="3.30.50.10">
    <property type="entry name" value="Erythroid Transcription Factor GATA-1, subunit A"/>
    <property type="match status" value="1"/>
</dbReference>
<dbReference type="InterPro" id="IPR000679">
    <property type="entry name" value="Znf_GATA"/>
</dbReference>
<feature type="compositionally biased region" description="Low complexity" evidence="16">
    <location>
        <begin position="286"/>
        <end position="308"/>
    </location>
</feature>
<dbReference type="eggNOG" id="KOG1601">
    <property type="taxonomic scope" value="Eukaryota"/>
</dbReference>
<feature type="domain" description="PAS" evidence="17">
    <location>
        <begin position="540"/>
        <end position="610"/>
    </location>
</feature>
<evidence type="ECO:0000256" key="12">
    <source>
        <dbReference type="ARBA" id="ARBA00023159"/>
    </source>
</evidence>
<feature type="domain" description="GATA-type" evidence="18">
    <location>
        <begin position="917"/>
        <end position="947"/>
    </location>
</feature>
<evidence type="ECO:0000256" key="11">
    <source>
        <dbReference type="ARBA" id="ARBA00023125"/>
    </source>
</evidence>
<dbReference type="CDD" id="cd00130">
    <property type="entry name" value="PAS"/>
    <property type="match status" value="3"/>
</dbReference>
<dbReference type="Pfam" id="PF00320">
    <property type="entry name" value="GATA"/>
    <property type="match status" value="1"/>
</dbReference>
<dbReference type="GO" id="GO:0009881">
    <property type="term" value="F:photoreceptor activity"/>
    <property type="evidence" value="ECO:0007669"/>
    <property type="project" value="UniProtKB-KW"/>
</dbReference>
<keyword evidence="8" id="KW-0862">Zinc</keyword>
<dbReference type="AlphaFoldDB" id="G2QI59"/>
<feature type="compositionally biased region" description="Gly residues" evidence="16">
    <location>
        <begin position="1016"/>
        <end position="1027"/>
    </location>
</feature>
<feature type="region of interest" description="Disordered" evidence="16">
    <location>
        <begin position="260"/>
        <end position="324"/>
    </location>
</feature>
<keyword evidence="6" id="KW-0677">Repeat</keyword>
<protein>
    <recommendedName>
        <fullName evidence="21">White collar 1 protein</fullName>
    </recommendedName>
</protein>
<dbReference type="SUPFAM" id="SSF55785">
    <property type="entry name" value="PYP-like sensor domain (PAS domain)"/>
    <property type="match status" value="3"/>
</dbReference>
<feature type="region of interest" description="Disordered" evidence="16">
    <location>
        <begin position="952"/>
        <end position="1033"/>
    </location>
</feature>
<keyword evidence="12" id="KW-0010">Activator</keyword>
<dbReference type="GO" id="GO:0043565">
    <property type="term" value="F:sequence-specific DNA binding"/>
    <property type="evidence" value="ECO:0007669"/>
    <property type="project" value="InterPro"/>
</dbReference>
<evidence type="ECO:0000259" key="18">
    <source>
        <dbReference type="PROSITE" id="PS50114"/>
    </source>
</evidence>
<dbReference type="PROSITE" id="PS00344">
    <property type="entry name" value="GATA_ZN_FINGER_1"/>
    <property type="match status" value="1"/>
</dbReference>
<dbReference type="GO" id="GO:0005634">
    <property type="term" value="C:nucleus"/>
    <property type="evidence" value="ECO:0007669"/>
    <property type="project" value="TreeGrafter"/>
</dbReference>
<dbReference type="FunFam" id="3.30.450.20:FF:000064">
    <property type="entry name" value="Vivid PAS protein VVD"/>
    <property type="match status" value="1"/>
</dbReference>
<dbReference type="InterPro" id="IPR001610">
    <property type="entry name" value="PAC"/>
</dbReference>
<dbReference type="GO" id="GO:0008270">
    <property type="term" value="F:zinc ion binding"/>
    <property type="evidence" value="ECO:0007669"/>
    <property type="project" value="UniProtKB-KW"/>
</dbReference>
<dbReference type="PANTHER" id="PTHR47429:SF7">
    <property type="entry name" value="GATA-FACTOR"/>
    <property type="match status" value="1"/>
</dbReference>
<evidence type="ECO:0000256" key="8">
    <source>
        <dbReference type="ARBA" id="ARBA00022833"/>
    </source>
</evidence>
<reference evidence="19 20" key="1">
    <citation type="journal article" date="2011" name="Nat. Biotechnol.">
        <title>Comparative genomic analysis of the thermophilic biomass-degrading fungi Myceliophthora thermophila and Thielavia terrestris.</title>
        <authorList>
            <person name="Berka R.M."/>
            <person name="Grigoriev I.V."/>
            <person name="Otillar R."/>
            <person name="Salamov A."/>
            <person name="Grimwood J."/>
            <person name="Reid I."/>
            <person name="Ishmael N."/>
            <person name="John T."/>
            <person name="Darmond C."/>
            <person name="Moisan M.-C."/>
            <person name="Henrissat B."/>
            <person name="Coutinho P.M."/>
            <person name="Lombard V."/>
            <person name="Natvig D.O."/>
            <person name="Lindquist E."/>
            <person name="Schmutz J."/>
            <person name="Lucas S."/>
            <person name="Harris P."/>
            <person name="Powlowski J."/>
            <person name="Bellemare A."/>
            <person name="Taylor D."/>
            <person name="Butler G."/>
            <person name="de Vries R.P."/>
            <person name="Allijn I.E."/>
            <person name="van den Brink J."/>
            <person name="Ushinsky S."/>
            <person name="Storms R."/>
            <person name="Powell A.J."/>
            <person name="Paulsen I.T."/>
            <person name="Elbourne L.D.H."/>
            <person name="Baker S.E."/>
            <person name="Magnuson J."/>
            <person name="LaBoissiere S."/>
            <person name="Clutterbuck A.J."/>
            <person name="Martinez D."/>
            <person name="Wogulis M."/>
            <person name="de Leon A.L."/>
            <person name="Rey M.W."/>
            <person name="Tsang A."/>
        </authorList>
    </citation>
    <scope>NUCLEOTIDE SEQUENCE [LARGE SCALE GENOMIC DNA]</scope>
    <source>
        <strain evidence="20">ATCC 42464 / BCRC 31852 / DSM 1799</strain>
    </source>
</reference>
<evidence type="ECO:0000313" key="20">
    <source>
        <dbReference type="Proteomes" id="UP000007322"/>
    </source>
</evidence>
<dbReference type="InterPro" id="IPR013655">
    <property type="entry name" value="PAS_fold_3"/>
</dbReference>
<evidence type="ECO:0000256" key="2">
    <source>
        <dbReference type="ARBA" id="ARBA00022606"/>
    </source>
</evidence>
<evidence type="ECO:0000256" key="4">
    <source>
        <dbReference type="ARBA" id="ARBA00022643"/>
    </source>
</evidence>
<feature type="domain" description="PAS" evidence="17">
    <location>
        <begin position="685"/>
        <end position="737"/>
    </location>
</feature>
<evidence type="ECO:0000256" key="3">
    <source>
        <dbReference type="ARBA" id="ARBA00022630"/>
    </source>
</evidence>
<evidence type="ECO:0000256" key="1">
    <source>
        <dbReference type="ARBA" id="ARBA00022543"/>
    </source>
</evidence>
<dbReference type="CDD" id="cd00202">
    <property type="entry name" value="ZnF_GATA"/>
    <property type="match status" value="1"/>
</dbReference>
<keyword evidence="4" id="KW-0288">FMN</keyword>
<organism evidence="19 20">
    <name type="scientific">Thermothelomyces thermophilus (strain ATCC 42464 / BCRC 31852 / DSM 1799)</name>
    <name type="common">Sporotrichum thermophile</name>
    <dbReference type="NCBI Taxonomy" id="573729"/>
    <lineage>
        <taxon>Eukaryota</taxon>
        <taxon>Fungi</taxon>
        <taxon>Dikarya</taxon>
        <taxon>Ascomycota</taxon>
        <taxon>Pezizomycotina</taxon>
        <taxon>Sordariomycetes</taxon>
        <taxon>Sordariomycetidae</taxon>
        <taxon>Sordariales</taxon>
        <taxon>Chaetomiaceae</taxon>
        <taxon>Thermothelomyces</taxon>
    </lineage>
</organism>
<keyword evidence="20" id="KW-1185">Reference proteome</keyword>
<dbReference type="SUPFAM" id="SSF57716">
    <property type="entry name" value="Glucocorticoid receptor-like (DNA-binding domain)"/>
    <property type="match status" value="1"/>
</dbReference>
<feature type="compositionally biased region" description="Polar residues" evidence="16">
    <location>
        <begin position="24"/>
        <end position="38"/>
    </location>
</feature>
<evidence type="ECO:0000259" key="17">
    <source>
        <dbReference type="PROSITE" id="PS50112"/>
    </source>
</evidence>
<proteinExistence type="predicted"/>
<keyword evidence="1" id="KW-0600">Photoreceptor protein</keyword>